<protein>
    <submittedName>
        <fullName evidence="2">Uncharacterized protein</fullName>
    </submittedName>
</protein>
<dbReference type="Proteomes" id="UP000327493">
    <property type="component" value="Chromosome 18"/>
</dbReference>
<name>A0A5J5CLR4_9PERO</name>
<comment type="caution">
    <text evidence="2">The sequence shown here is derived from an EMBL/GenBank/DDBJ whole genome shotgun (WGS) entry which is preliminary data.</text>
</comment>
<dbReference type="AlphaFoldDB" id="A0A5J5CLR4"/>
<feature type="compositionally biased region" description="Polar residues" evidence="1">
    <location>
        <begin position="18"/>
        <end position="29"/>
    </location>
</feature>
<sequence length="54" mass="6138">MQSDRNHVTEMEADDTFVVSSSGRVSVMTSRCGEHEDEVSPDESKGWMEGWMEK</sequence>
<reference evidence="2 3" key="1">
    <citation type="submission" date="2019-08" db="EMBL/GenBank/DDBJ databases">
        <title>A chromosome-level genome assembly, high-density linkage maps, and genome scans reveal the genomic architecture of hybrid incompatibilities underlying speciation via character displacement in darters (Percidae: Etheostominae).</title>
        <authorList>
            <person name="Moran R.L."/>
            <person name="Catchen J.M."/>
            <person name="Fuller R.C."/>
        </authorList>
    </citation>
    <scope>NUCLEOTIDE SEQUENCE [LARGE SCALE GENOMIC DNA]</scope>
    <source>
        <strain evidence="2">EspeVRDwgs_2016</strain>
        <tissue evidence="2">Muscle</tissue>
    </source>
</reference>
<evidence type="ECO:0000256" key="1">
    <source>
        <dbReference type="SAM" id="MobiDB-lite"/>
    </source>
</evidence>
<feature type="compositionally biased region" description="Basic and acidic residues" evidence="1">
    <location>
        <begin position="42"/>
        <end position="54"/>
    </location>
</feature>
<keyword evidence="3" id="KW-1185">Reference proteome</keyword>
<gene>
    <name evidence="2" type="ORF">FQN60_015464</name>
</gene>
<feature type="compositionally biased region" description="Basic and acidic residues" evidence="1">
    <location>
        <begin position="1"/>
        <end position="10"/>
    </location>
</feature>
<organism evidence="2 3">
    <name type="scientific">Etheostoma spectabile</name>
    <name type="common">orangethroat darter</name>
    <dbReference type="NCBI Taxonomy" id="54343"/>
    <lineage>
        <taxon>Eukaryota</taxon>
        <taxon>Metazoa</taxon>
        <taxon>Chordata</taxon>
        <taxon>Craniata</taxon>
        <taxon>Vertebrata</taxon>
        <taxon>Euteleostomi</taxon>
        <taxon>Actinopterygii</taxon>
        <taxon>Neopterygii</taxon>
        <taxon>Teleostei</taxon>
        <taxon>Neoteleostei</taxon>
        <taxon>Acanthomorphata</taxon>
        <taxon>Eupercaria</taxon>
        <taxon>Perciformes</taxon>
        <taxon>Percoidei</taxon>
        <taxon>Percidae</taxon>
        <taxon>Etheostomatinae</taxon>
        <taxon>Etheostoma</taxon>
    </lineage>
</organism>
<dbReference type="EMBL" id="VOFY01000018">
    <property type="protein sequence ID" value="KAA8582918.1"/>
    <property type="molecule type" value="Genomic_DNA"/>
</dbReference>
<feature type="non-terminal residue" evidence="2">
    <location>
        <position position="54"/>
    </location>
</feature>
<evidence type="ECO:0000313" key="2">
    <source>
        <dbReference type="EMBL" id="KAA8582918.1"/>
    </source>
</evidence>
<feature type="region of interest" description="Disordered" evidence="1">
    <location>
        <begin position="1"/>
        <end position="54"/>
    </location>
</feature>
<accession>A0A5J5CLR4</accession>
<proteinExistence type="predicted"/>
<evidence type="ECO:0000313" key="3">
    <source>
        <dbReference type="Proteomes" id="UP000327493"/>
    </source>
</evidence>